<keyword evidence="5" id="KW-1185">Reference proteome</keyword>
<evidence type="ECO:0000256" key="2">
    <source>
        <dbReference type="ARBA" id="ARBA00000751"/>
    </source>
</evidence>
<dbReference type="STRING" id="690879.TSACC_21535"/>
<dbReference type="SUPFAM" id="SSF143990">
    <property type="entry name" value="YbiA-like"/>
    <property type="match status" value="1"/>
</dbReference>
<dbReference type="Gene3D" id="1.10.357.40">
    <property type="entry name" value="YbiA-like"/>
    <property type="match status" value="1"/>
</dbReference>
<evidence type="ECO:0000313" key="4">
    <source>
        <dbReference type="EMBL" id="GAT33126.1"/>
    </source>
</evidence>
<dbReference type="InterPro" id="IPR012816">
    <property type="entry name" value="NADAR"/>
</dbReference>
<dbReference type="AlphaFoldDB" id="A0A146G938"/>
<name>A0A146G938_TERSA</name>
<organism evidence="4 5">
    <name type="scientific">Terrimicrobium sacchariphilum</name>
    <dbReference type="NCBI Taxonomy" id="690879"/>
    <lineage>
        <taxon>Bacteria</taxon>
        <taxon>Pseudomonadati</taxon>
        <taxon>Verrucomicrobiota</taxon>
        <taxon>Terrimicrobiia</taxon>
        <taxon>Terrimicrobiales</taxon>
        <taxon>Terrimicrobiaceae</taxon>
        <taxon>Terrimicrobium</taxon>
    </lineage>
</organism>
<dbReference type="InterPro" id="IPR037238">
    <property type="entry name" value="YbiA-like_sf"/>
</dbReference>
<proteinExistence type="predicted"/>
<dbReference type="RefSeq" id="WP_075078895.1">
    <property type="nucleotide sequence ID" value="NZ_BDCO01000002.1"/>
</dbReference>
<comment type="catalytic activity">
    <reaction evidence="1">
        <text>5-amino-6-(5-phospho-D-ribosylamino)uracil + H2O = 5,6-diaminouracil + D-ribose 5-phosphate</text>
        <dbReference type="Rhea" id="RHEA:55020"/>
        <dbReference type="ChEBI" id="CHEBI:15377"/>
        <dbReference type="ChEBI" id="CHEBI:46252"/>
        <dbReference type="ChEBI" id="CHEBI:58453"/>
        <dbReference type="ChEBI" id="CHEBI:78346"/>
    </reaction>
</comment>
<dbReference type="OrthoDB" id="67297at2"/>
<feature type="domain" description="NADAR" evidence="3">
    <location>
        <begin position="8"/>
        <end position="146"/>
    </location>
</feature>
<evidence type="ECO:0000313" key="5">
    <source>
        <dbReference type="Proteomes" id="UP000076023"/>
    </source>
</evidence>
<dbReference type="Proteomes" id="UP000076023">
    <property type="component" value="Unassembled WGS sequence"/>
</dbReference>
<comment type="caution">
    <text evidence="4">The sequence shown here is derived from an EMBL/GenBank/DDBJ whole genome shotgun (WGS) entry which is preliminary data.</text>
</comment>
<dbReference type="CDD" id="cd15457">
    <property type="entry name" value="NADAR"/>
    <property type="match status" value="1"/>
</dbReference>
<reference evidence="5" key="1">
    <citation type="journal article" date="2017" name="Genome Announc.">
        <title>Draft Genome Sequence of Terrimicrobium sacchariphilum NM-5T, a Facultative Anaerobic Soil Bacterium of the Class Spartobacteria.</title>
        <authorList>
            <person name="Qiu Y.L."/>
            <person name="Tourlousse D.M."/>
            <person name="Matsuura N."/>
            <person name="Ohashi A."/>
            <person name="Sekiguchi Y."/>
        </authorList>
    </citation>
    <scope>NUCLEOTIDE SEQUENCE [LARGE SCALE GENOMIC DNA]</scope>
    <source>
        <strain evidence="5">NM-5</strain>
    </source>
</reference>
<evidence type="ECO:0000256" key="1">
    <source>
        <dbReference type="ARBA" id="ARBA00000022"/>
    </source>
</evidence>
<dbReference type="EMBL" id="BDCO01000002">
    <property type="protein sequence ID" value="GAT33126.1"/>
    <property type="molecule type" value="Genomic_DNA"/>
</dbReference>
<dbReference type="InParanoid" id="A0A146G938"/>
<gene>
    <name evidence="4" type="ORF">TSACC_21535</name>
</gene>
<comment type="catalytic activity">
    <reaction evidence="2">
        <text>2,5-diamino-6-hydroxy-4-(5-phosphoribosylamino)-pyrimidine + H2O = 2,5,6-triamino-4-hydroxypyrimidine + D-ribose 5-phosphate</text>
        <dbReference type="Rhea" id="RHEA:23436"/>
        <dbReference type="ChEBI" id="CHEBI:15377"/>
        <dbReference type="ChEBI" id="CHEBI:58614"/>
        <dbReference type="ChEBI" id="CHEBI:78346"/>
        <dbReference type="ChEBI" id="CHEBI:137796"/>
    </reaction>
</comment>
<dbReference type="Pfam" id="PF08719">
    <property type="entry name" value="NADAR"/>
    <property type="match status" value="1"/>
</dbReference>
<accession>A0A146G938</accession>
<sequence length="150" mass="17105">MNPTSVCFYKPNEAFGLLTNFARLPIEVEGKVWPTTEHYFQAQKFHDEAYRECIRAAETPREAADLGRSRDVPLRPDWEEIKDDVMRRAIAEKVRQHQSVRDVLLSTGDSLLVEHTPRDSYWGNGGDGSGKNMLGKILMEARSKLRSGEL</sequence>
<dbReference type="NCBIfam" id="TIGR02464">
    <property type="entry name" value="ribofla_fusion"/>
    <property type="match status" value="1"/>
</dbReference>
<protein>
    <recommendedName>
        <fullName evidence="3">NADAR domain-containing protein</fullName>
    </recommendedName>
</protein>
<evidence type="ECO:0000259" key="3">
    <source>
        <dbReference type="Pfam" id="PF08719"/>
    </source>
</evidence>
<dbReference type="FunCoup" id="A0A146G938">
    <property type="interactions" value="92"/>
</dbReference>